<protein>
    <recommendedName>
        <fullName evidence="7">Glycerate kinase</fullName>
    </recommendedName>
</protein>
<dbReference type="PANTHER" id="PTHR21599:SF0">
    <property type="entry name" value="GLYCERATE KINASE"/>
    <property type="match status" value="1"/>
</dbReference>
<dbReference type="GO" id="GO:0031388">
    <property type="term" value="P:organic acid phosphorylation"/>
    <property type="evidence" value="ECO:0007669"/>
    <property type="project" value="InterPro"/>
</dbReference>
<dbReference type="InterPro" id="IPR004381">
    <property type="entry name" value="Glycerate_kinase"/>
</dbReference>
<evidence type="ECO:0008006" key="7">
    <source>
        <dbReference type="Google" id="ProtNLM"/>
    </source>
</evidence>
<proteinExistence type="inferred from homology"/>
<dbReference type="EMBL" id="BMNJ01000003">
    <property type="protein sequence ID" value="GGO98260.1"/>
    <property type="molecule type" value="Genomic_DNA"/>
</dbReference>
<dbReference type="RefSeq" id="WP_080463282.1">
    <property type="nucleotide sequence ID" value="NZ_BMNJ01000003.1"/>
</dbReference>
<dbReference type="Gene3D" id="3.40.50.10350">
    <property type="entry name" value="Glycerate kinase, domain 1"/>
    <property type="match status" value="1"/>
</dbReference>
<gene>
    <name evidence="5" type="ORF">GCM10011612_12780</name>
</gene>
<evidence type="ECO:0000313" key="6">
    <source>
        <dbReference type="Proteomes" id="UP000614239"/>
    </source>
</evidence>
<sequence length="403" mass="39665">MRVLLAPGPMSPEPGGAPITELGLGARDVAEALARGWSRARPDDALALLPIPDGGPGLTTVIRPSAVESRTILQAPGPLGGTRQADLLRLAPAGGAGTGPAAPSTTWILDAASIAPVPADRHEAGREAEHGSTRGFGEALRQALERAHQGDVLIVGLARTAAHDGGAGLLDALGGPERARSRMSGRSIILALADTLPLGGMSGAGEGLTALTGIAPTVAQDLDRRACSHASALISALASDHPAPRSLLDPTAGGGASPGGSHDGRLRPSAWGTGAGGGAAIILRALGARALPGARVAAGLLGLGAAAEEADLLVTAVGEAYGILADSVAEAVGAAASRLALPAILVAGLSAVPRGELAGAGIVSQYALAPAGASGERWFDGGAPGIARGLEGMGERLARTWSR</sequence>
<dbReference type="PANTHER" id="PTHR21599">
    <property type="entry name" value="GLYCERATE KINASE"/>
    <property type="match status" value="1"/>
</dbReference>
<keyword evidence="3" id="KW-0418">Kinase</keyword>
<comment type="similarity">
    <text evidence="1">Belongs to the glycerate kinase type-1 family.</text>
</comment>
<accession>A0A8H9HA97</accession>
<dbReference type="InterPro" id="IPR036129">
    <property type="entry name" value="Glycerate_kinase_sf"/>
</dbReference>
<dbReference type="InterPro" id="IPR018197">
    <property type="entry name" value="Glycerate_kinase_RE-like"/>
</dbReference>
<evidence type="ECO:0000256" key="3">
    <source>
        <dbReference type="ARBA" id="ARBA00022777"/>
    </source>
</evidence>
<feature type="region of interest" description="Disordered" evidence="4">
    <location>
        <begin position="245"/>
        <end position="269"/>
    </location>
</feature>
<dbReference type="OrthoDB" id="3253697at2"/>
<reference evidence="5" key="1">
    <citation type="journal article" date="2014" name="Int. J. Syst. Evol. Microbiol.">
        <title>Complete genome sequence of Corynebacterium casei LMG S-19264T (=DSM 44701T), isolated from a smear-ripened cheese.</title>
        <authorList>
            <consortium name="US DOE Joint Genome Institute (JGI-PGF)"/>
            <person name="Walter F."/>
            <person name="Albersmeier A."/>
            <person name="Kalinowski J."/>
            <person name="Ruckert C."/>
        </authorList>
    </citation>
    <scope>NUCLEOTIDE SEQUENCE</scope>
    <source>
        <strain evidence="5">CGMCC 4.7372</strain>
    </source>
</reference>
<dbReference type="GO" id="GO:0008887">
    <property type="term" value="F:glycerate kinase activity"/>
    <property type="evidence" value="ECO:0007669"/>
    <property type="project" value="InterPro"/>
</dbReference>
<comment type="caution">
    <text evidence="5">The sequence shown here is derived from an EMBL/GenBank/DDBJ whole genome shotgun (WGS) entry which is preliminary data.</text>
</comment>
<dbReference type="Proteomes" id="UP000614239">
    <property type="component" value="Unassembled WGS sequence"/>
</dbReference>
<dbReference type="AlphaFoldDB" id="A0A8H9HA97"/>
<keyword evidence="2" id="KW-0808">Transferase</keyword>
<dbReference type="Pfam" id="PF02595">
    <property type="entry name" value="Gly_kinase"/>
    <property type="match status" value="2"/>
</dbReference>
<evidence type="ECO:0000256" key="4">
    <source>
        <dbReference type="SAM" id="MobiDB-lite"/>
    </source>
</evidence>
<dbReference type="Gene3D" id="3.90.1510.10">
    <property type="entry name" value="Glycerate kinase, domain 2"/>
    <property type="match status" value="2"/>
</dbReference>
<dbReference type="InterPro" id="IPR018193">
    <property type="entry name" value="Glyc_kinase_flavodox-like_fold"/>
</dbReference>
<evidence type="ECO:0000256" key="2">
    <source>
        <dbReference type="ARBA" id="ARBA00022679"/>
    </source>
</evidence>
<keyword evidence="6" id="KW-1185">Reference proteome</keyword>
<reference evidence="5" key="2">
    <citation type="submission" date="2020-09" db="EMBL/GenBank/DDBJ databases">
        <authorList>
            <person name="Sun Q."/>
            <person name="Zhou Y."/>
        </authorList>
    </citation>
    <scope>NUCLEOTIDE SEQUENCE</scope>
    <source>
        <strain evidence="5">CGMCC 4.7372</strain>
    </source>
</reference>
<dbReference type="SUPFAM" id="SSF110738">
    <property type="entry name" value="Glycerate kinase I"/>
    <property type="match status" value="1"/>
</dbReference>
<evidence type="ECO:0000313" key="5">
    <source>
        <dbReference type="EMBL" id="GGO98260.1"/>
    </source>
</evidence>
<organism evidence="5 6">
    <name type="scientific">Actinomyces gaoshouyii</name>
    <dbReference type="NCBI Taxonomy" id="1960083"/>
    <lineage>
        <taxon>Bacteria</taxon>
        <taxon>Bacillati</taxon>
        <taxon>Actinomycetota</taxon>
        <taxon>Actinomycetes</taxon>
        <taxon>Actinomycetales</taxon>
        <taxon>Actinomycetaceae</taxon>
        <taxon>Actinomyces</taxon>
    </lineage>
</organism>
<evidence type="ECO:0000256" key="1">
    <source>
        <dbReference type="ARBA" id="ARBA00006284"/>
    </source>
</evidence>
<name>A0A8H9HA97_9ACTO</name>